<feature type="region of interest" description="Disordered" evidence="1">
    <location>
        <begin position="76"/>
        <end position="96"/>
    </location>
</feature>
<protein>
    <recommendedName>
        <fullName evidence="4">DUF385 domain-containing protein</fullName>
    </recommendedName>
</protein>
<dbReference type="Pfam" id="PF04075">
    <property type="entry name" value="F420H2_quin_red"/>
    <property type="match status" value="1"/>
</dbReference>
<gene>
    <name evidence="2" type="ORF">GCM10022242_34170</name>
</gene>
<dbReference type="InterPro" id="IPR004378">
    <property type="entry name" value="F420H2_quin_Rdtase"/>
</dbReference>
<evidence type="ECO:0000256" key="1">
    <source>
        <dbReference type="SAM" id="MobiDB-lite"/>
    </source>
</evidence>
<organism evidence="2 3">
    <name type="scientific">Nocardioides panacisoli</name>
    <dbReference type="NCBI Taxonomy" id="627624"/>
    <lineage>
        <taxon>Bacteria</taxon>
        <taxon>Bacillati</taxon>
        <taxon>Actinomycetota</taxon>
        <taxon>Actinomycetes</taxon>
        <taxon>Propionibacteriales</taxon>
        <taxon>Nocardioidaceae</taxon>
        <taxon>Nocardioides</taxon>
    </lineage>
</organism>
<dbReference type="InterPro" id="IPR012349">
    <property type="entry name" value="Split_barrel_FMN-bd"/>
</dbReference>
<dbReference type="RefSeq" id="WP_425575163.1">
    <property type="nucleotide sequence ID" value="NZ_BAABAH010000015.1"/>
</dbReference>
<evidence type="ECO:0000313" key="3">
    <source>
        <dbReference type="Proteomes" id="UP001501821"/>
    </source>
</evidence>
<dbReference type="Proteomes" id="UP001501821">
    <property type="component" value="Unassembled WGS sequence"/>
</dbReference>
<sequence length="96" mass="10478">MYAGGRPNDAARTVHRRFVSGPLPRLLPIAAVLEVRGRTTGATIRVPLAVARYRGRWYAVSMLGEQSNWVRNVRASGGDAVGTHGRSQPARQRQNG</sequence>
<name>A0ABP7IYP4_9ACTN</name>
<comment type="caution">
    <text evidence="2">The sequence shown here is derived from an EMBL/GenBank/DDBJ whole genome shotgun (WGS) entry which is preliminary data.</text>
</comment>
<feature type="compositionally biased region" description="Polar residues" evidence="1">
    <location>
        <begin position="85"/>
        <end position="96"/>
    </location>
</feature>
<accession>A0ABP7IYP4</accession>
<dbReference type="EMBL" id="BAABAH010000015">
    <property type="protein sequence ID" value="GAA3829923.1"/>
    <property type="molecule type" value="Genomic_DNA"/>
</dbReference>
<evidence type="ECO:0008006" key="4">
    <source>
        <dbReference type="Google" id="ProtNLM"/>
    </source>
</evidence>
<dbReference type="Gene3D" id="2.30.110.10">
    <property type="entry name" value="Electron Transport, Fmn-binding Protein, Chain A"/>
    <property type="match status" value="1"/>
</dbReference>
<reference evidence="3" key="1">
    <citation type="journal article" date="2019" name="Int. J. Syst. Evol. Microbiol.">
        <title>The Global Catalogue of Microorganisms (GCM) 10K type strain sequencing project: providing services to taxonomists for standard genome sequencing and annotation.</title>
        <authorList>
            <consortium name="The Broad Institute Genomics Platform"/>
            <consortium name="The Broad Institute Genome Sequencing Center for Infectious Disease"/>
            <person name="Wu L."/>
            <person name="Ma J."/>
        </authorList>
    </citation>
    <scope>NUCLEOTIDE SEQUENCE [LARGE SCALE GENOMIC DNA]</scope>
    <source>
        <strain evidence="3">JCM 16953</strain>
    </source>
</reference>
<evidence type="ECO:0000313" key="2">
    <source>
        <dbReference type="EMBL" id="GAA3829923.1"/>
    </source>
</evidence>
<keyword evidence="3" id="KW-1185">Reference proteome</keyword>
<proteinExistence type="predicted"/>